<name>A0A699YVK3_HAELA</name>
<reference evidence="1 2" key="1">
    <citation type="submission" date="2020-02" db="EMBL/GenBank/DDBJ databases">
        <title>Draft genome sequence of Haematococcus lacustris strain NIES-144.</title>
        <authorList>
            <person name="Morimoto D."/>
            <person name="Nakagawa S."/>
            <person name="Yoshida T."/>
            <person name="Sawayama S."/>
        </authorList>
    </citation>
    <scope>NUCLEOTIDE SEQUENCE [LARGE SCALE GENOMIC DNA]</scope>
    <source>
        <strain evidence="1 2">NIES-144</strain>
    </source>
</reference>
<accession>A0A699YVK3</accession>
<organism evidence="1 2">
    <name type="scientific">Haematococcus lacustris</name>
    <name type="common">Green alga</name>
    <name type="synonym">Haematococcus pluvialis</name>
    <dbReference type="NCBI Taxonomy" id="44745"/>
    <lineage>
        <taxon>Eukaryota</taxon>
        <taxon>Viridiplantae</taxon>
        <taxon>Chlorophyta</taxon>
        <taxon>core chlorophytes</taxon>
        <taxon>Chlorophyceae</taxon>
        <taxon>CS clade</taxon>
        <taxon>Chlamydomonadales</taxon>
        <taxon>Haematococcaceae</taxon>
        <taxon>Haematococcus</taxon>
    </lineage>
</organism>
<evidence type="ECO:0000313" key="2">
    <source>
        <dbReference type="Proteomes" id="UP000485058"/>
    </source>
</evidence>
<proteinExistence type="predicted"/>
<dbReference type="Proteomes" id="UP000485058">
    <property type="component" value="Unassembled WGS sequence"/>
</dbReference>
<gene>
    <name evidence="1" type="ORF">HaLaN_10302</name>
</gene>
<keyword evidence="2" id="KW-1185">Reference proteome</keyword>
<evidence type="ECO:0000313" key="1">
    <source>
        <dbReference type="EMBL" id="GFH14277.1"/>
    </source>
</evidence>
<dbReference type="EMBL" id="BLLF01000708">
    <property type="protein sequence ID" value="GFH14277.1"/>
    <property type="molecule type" value="Genomic_DNA"/>
</dbReference>
<sequence>MATLTALGLKRQGYNVAGLYTFGSPRGCGLVDSQLPVRKRRRRCAPGTAHAFAMHPKAALSTPVVSLATSCYTAMFRCSGKCTLALLQYAVQHACWARVCCAAGAGCRLCAHPLHSADSLELH</sequence>
<comment type="caution">
    <text evidence="1">The sequence shown here is derived from an EMBL/GenBank/DDBJ whole genome shotgun (WGS) entry which is preliminary data.</text>
</comment>
<protein>
    <submittedName>
        <fullName evidence="1">Uncharacterized protein</fullName>
    </submittedName>
</protein>
<dbReference type="AlphaFoldDB" id="A0A699YVK3"/>